<keyword evidence="1" id="KW-0547">Nucleotide-binding</keyword>
<comment type="caution">
    <text evidence="1">The sequence shown here is derived from an EMBL/GenBank/DDBJ whole genome shotgun (WGS) entry which is preliminary data.</text>
</comment>
<keyword evidence="2" id="KW-1185">Reference proteome</keyword>
<evidence type="ECO:0000313" key="1">
    <source>
        <dbReference type="EMBL" id="KAJ2810307.1"/>
    </source>
</evidence>
<evidence type="ECO:0000313" key="2">
    <source>
        <dbReference type="Proteomes" id="UP001140096"/>
    </source>
</evidence>
<protein>
    <submittedName>
        <fullName evidence="1">ATP-binding cassette transporter snq2</fullName>
    </submittedName>
</protein>
<keyword evidence="1" id="KW-0067">ATP-binding</keyword>
<dbReference type="Proteomes" id="UP001140096">
    <property type="component" value="Unassembled WGS sequence"/>
</dbReference>
<accession>A0ACC1LKR3</accession>
<sequence>MARVQQAISSKPPEDTYGTHGGSERARFTGDYRNVVIQNGWVLDRRQCMGTREATPYTLGIDRMYFALLSIAVKEACGDDDPSEMVAQMRELYLADDATICIRYKCSLEFTLQCKTPSRRVLQDRMGYGREFLNTLLDMYGLTGCADTIVGNAFLRGVSDGERKRVSIAEQVASGTSIDIWDGSTKGPDISSALDYVRSLRITTDVLHKQTAVTIYQVSENIYRLFDKVMVINESRQLYFGPASEAVVYFRGLGIDKPLRQTTSDLLTGVTQLHERKVIAVLGAAGSTDG</sequence>
<organism evidence="1 2">
    <name type="scientific">Coemansia furcata</name>
    <dbReference type="NCBI Taxonomy" id="417177"/>
    <lineage>
        <taxon>Eukaryota</taxon>
        <taxon>Fungi</taxon>
        <taxon>Fungi incertae sedis</taxon>
        <taxon>Zoopagomycota</taxon>
        <taxon>Kickxellomycotina</taxon>
        <taxon>Kickxellomycetes</taxon>
        <taxon>Kickxellales</taxon>
        <taxon>Kickxellaceae</taxon>
        <taxon>Coemansia</taxon>
    </lineage>
</organism>
<name>A0ACC1LKR3_9FUNG</name>
<reference evidence="1" key="1">
    <citation type="submission" date="2022-07" db="EMBL/GenBank/DDBJ databases">
        <title>Phylogenomic reconstructions and comparative analyses of Kickxellomycotina fungi.</title>
        <authorList>
            <person name="Reynolds N.K."/>
            <person name="Stajich J.E."/>
            <person name="Barry K."/>
            <person name="Grigoriev I.V."/>
            <person name="Crous P."/>
            <person name="Smith M.E."/>
        </authorList>
    </citation>
    <scope>NUCLEOTIDE SEQUENCE</scope>
    <source>
        <strain evidence="1">CBS 102833</strain>
    </source>
</reference>
<gene>
    <name evidence="1" type="primary">SNQ2_3</name>
    <name evidence="1" type="ORF">H4S07_002741</name>
</gene>
<dbReference type="EMBL" id="JANBUP010000751">
    <property type="protein sequence ID" value="KAJ2810307.1"/>
    <property type="molecule type" value="Genomic_DNA"/>
</dbReference>
<proteinExistence type="predicted"/>